<keyword evidence="4" id="KW-1185">Reference proteome</keyword>
<reference evidence="3 4" key="1">
    <citation type="submission" date="2019-11" db="EMBL/GenBank/DDBJ databases">
        <title>Caenimonas koreensis gen. nov., sp. nov., isolated from activated sludge.</title>
        <authorList>
            <person name="Seung H.R."/>
        </authorList>
    </citation>
    <scope>NUCLEOTIDE SEQUENCE [LARGE SCALE GENOMIC DNA]</scope>
    <source>
        <strain evidence="3 4">EMB320</strain>
    </source>
</reference>
<protein>
    <submittedName>
        <fullName evidence="3">Ferrous iron transport protein A</fullName>
    </submittedName>
</protein>
<keyword evidence="1" id="KW-0408">Iron</keyword>
<dbReference type="Pfam" id="PF04023">
    <property type="entry name" value="FeoA"/>
    <property type="match status" value="1"/>
</dbReference>
<sequence length="89" mass="9418">MRPEVSVPVTLDDALLRQPLQVDGIDVTGAPPEWATWLSDIGFVPGERVMLLHRAAMGGDPLVARIGLSTFALRRAEAACIQVSVPAGA</sequence>
<proteinExistence type="predicted"/>
<dbReference type="SUPFAM" id="SSF50037">
    <property type="entry name" value="C-terminal domain of transcriptional repressors"/>
    <property type="match status" value="1"/>
</dbReference>
<name>A0A844B2W6_9BURK</name>
<evidence type="ECO:0000256" key="1">
    <source>
        <dbReference type="ARBA" id="ARBA00023004"/>
    </source>
</evidence>
<comment type="caution">
    <text evidence="3">The sequence shown here is derived from an EMBL/GenBank/DDBJ whole genome shotgun (WGS) entry which is preliminary data.</text>
</comment>
<dbReference type="RefSeq" id="WP_323740987.1">
    <property type="nucleotide sequence ID" value="NZ_WJBU01000019.1"/>
</dbReference>
<dbReference type="Proteomes" id="UP000487350">
    <property type="component" value="Unassembled WGS sequence"/>
</dbReference>
<evidence type="ECO:0000313" key="3">
    <source>
        <dbReference type="EMBL" id="MRD49098.1"/>
    </source>
</evidence>
<dbReference type="GO" id="GO:0046914">
    <property type="term" value="F:transition metal ion binding"/>
    <property type="evidence" value="ECO:0007669"/>
    <property type="project" value="InterPro"/>
</dbReference>
<dbReference type="EMBL" id="WJBU01000019">
    <property type="protein sequence ID" value="MRD49098.1"/>
    <property type="molecule type" value="Genomic_DNA"/>
</dbReference>
<organism evidence="3 4">
    <name type="scientific">Caenimonas koreensis DSM 17982</name>
    <dbReference type="NCBI Taxonomy" id="1121255"/>
    <lineage>
        <taxon>Bacteria</taxon>
        <taxon>Pseudomonadati</taxon>
        <taxon>Pseudomonadota</taxon>
        <taxon>Betaproteobacteria</taxon>
        <taxon>Burkholderiales</taxon>
        <taxon>Comamonadaceae</taxon>
        <taxon>Caenimonas</taxon>
    </lineage>
</organism>
<dbReference type="InterPro" id="IPR008988">
    <property type="entry name" value="Transcriptional_repressor_C"/>
</dbReference>
<evidence type="ECO:0000313" key="4">
    <source>
        <dbReference type="Proteomes" id="UP000487350"/>
    </source>
</evidence>
<dbReference type="InterPro" id="IPR007167">
    <property type="entry name" value="Fe-transptr_FeoA-like"/>
</dbReference>
<dbReference type="Gene3D" id="2.30.30.90">
    <property type="match status" value="1"/>
</dbReference>
<dbReference type="AlphaFoldDB" id="A0A844B2W6"/>
<dbReference type="SMART" id="SM00899">
    <property type="entry name" value="FeoA"/>
    <property type="match status" value="1"/>
</dbReference>
<dbReference type="InterPro" id="IPR038157">
    <property type="entry name" value="FeoA_core_dom"/>
</dbReference>
<evidence type="ECO:0000259" key="2">
    <source>
        <dbReference type="SMART" id="SM00899"/>
    </source>
</evidence>
<feature type="domain" description="Ferrous iron transporter FeoA-like" evidence="2">
    <location>
        <begin position="9"/>
        <end position="85"/>
    </location>
</feature>
<accession>A0A844B2W6</accession>
<gene>
    <name evidence="3" type="ORF">GHT07_17620</name>
</gene>